<keyword evidence="2" id="KW-0808">Transferase</keyword>
<dbReference type="Proteomes" id="UP000553888">
    <property type="component" value="Unassembled WGS sequence"/>
</dbReference>
<organism evidence="2 3">
    <name type="scientific">Schumannella luteola</name>
    <dbReference type="NCBI Taxonomy" id="472059"/>
    <lineage>
        <taxon>Bacteria</taxon>
        <taxon>Bacillati</taxon>
        <taxon>Actinomycetota</taxon>
        <taxon>Actinomycetes</taxon>
        <taxon>Micrococcales</taxon>
        <taxon>Microbacteriaceae</taxon>
        <taxon>Schumannella</taxon>
    </lineage>
</organism>
<name>A0A852YD32_9MICO</name>
<dbReference type="RefSeq" id="WP_218853403.1">
    <property type="nucleotide sequence ID" value="NZ_JACBZY010000001.1"/>
</dbReference>
<accession>A0A852YD32</accession>
<dbReference type="Gene3D" id="3.30.460.10">
    <property type="entry name" value="Beta Polymerase, domain 2"/>
    <property type="match status" value="1"/>
</dbReference>
<evidence type="ECO:0000313" key="3">
    <source>
        <dbReference type="Proteomes" id="UP000553888"/>
    </source>
</evidence>
<dbReference type="PANTHER" id="PTHR34822:SF1">
    <property type="entry name" value="GRPB FAMILY PROTEIN"/>
    <property type="match status" value="1"/>
</dbReference>
<comment type="caution">
    <text evidence="2">The sequence shown here is derived from an EMBL/GenBank/DDBJ whole genome shotgun (WGS) entry which is preliminary data.</text>
</comment>
<dbReference type="AlphaFoldDB" id="A0A852YD32"/>
<keyword evidence="3" id="KW-1185">Reference proteome</keyword>
<dbReference type="SUPFAM" id="SSF81301">
    <property type="entry name" value="Nucleotidyltransferase"/>
    <property type="match status" value="1"/>
</dbReference>
<dbReference type="Pfam" id="PF04229">
    <property type="entry name" value="GrpB"/>
    <property type="match status" value="1"/>
</dbReference>
<protein>
    <submittedName>
        <fullName evidence="2">GrpB-like predicted nucleotidyltransferase (UPF0157 family)</fullName>
    </submittedName>
</protein>
<dbReference type="GO" id="GO:0016740">
    <property type="term" value="F:transferase activity"/>
    <property type="evidence" value="ECO:0007669"/>
    <property type="project" value="UniProtKB-KW"/>
</dbReference>
<dbReference type="PANTHER" id="PTHR34822">
    <property type="entry name" value="GRPB DOMAIN PROTEIN (AFU_ORTHOLOGUE AFUA_1G01530)"/>
    <property type="match status" value="1"/>
</dbReference>
<evidence type="ECO:0000313" key="2">
    <source>
        <dbReference type="EMBL" id="NYG97537.1"/>
    </source>
</evidence>
<gene>
    <name evidence="2" type="ORF">BJ979_000163</name>
</gene>
<dbReference type="InterPro" id="IPR007344">
    <property type="entry name" value="GrpB/CoaE"/>
</dbReference>
<dbReference type="InterPro" id="IPR043519">
    <property type="entry name" value="NT_sf"/>
</dbReference>
<reference evidence="2 3" key="1">
    <citation type="submission" date="2020-07" db="EMBL/GenBank/DDBJ databases">
        <title>Sequencing the genomes of 1000 actinobacteria strains.</title>
        <authorList>
            <person name="Klenk H.-P."/>
        </authorList>
    </citation>
    <scope>NUCLEOTIDE SEQUENCE [LARGE SCALE GENOMIC DNA]</scope>
    <source>
        <strain evidence="2 3">DSM 23141</strain>
    </source>
</reference>
<evidence type="ECO:0000256" key="1">
    <source>
        <dbReference type="SAM" id="MobiDB-lite"/>
    </source>
</evidence>
<proteinExistence type="predicted"/>
<sequence>MVDEAQPRDPTPADLTNMTDRQTLPDREYIAEQTAAVSEPAPPAIVAHSDFDPDDVDWLVPAQPEHVIIAEPDPAWPERFRGLEARIRDALGEAALAIEHVGSTSVPGMPAKPIIDIDLTVADSRDEGAYAAALEDAGFVFVLRERNWHEHRLFTNAEPRANIHVWGSDQAEAVRHRMLRDWLTEHADDRELYATAKRAAAAPTADDPELVQAYNQRKEPVIREILDRMFRAHGLL</sequence>
<dbReference type="EMBL" id="JACBZY010000001">
    <property type="protein sequence ID" value="NYG97537.1"/>
    <property type="molecule type" value="Genomic_DNA"/>
</dbReference>
<feature type="region of interest" description="Disordered" evidence="1">
    <location>
        <begin position="1"/>
        <end position="24"/>
    </location>
</feature>